<comment type="caution">
    <text evidence="2">The sequence shown here is derived from an EMBL/GenBank/DDBJ whole genome shotgun (WGS) entry which is preliminary data.</text>
</comment>
<name>A0A8K0H097_9ROSA</name>
<dbReference type="EMBL" id="VOIH02000006">
    <property type="protein sequence ID" value="KAF3443306.1"/>
    <property type="molecule type" value="Genomic_DNA"/>
</dbReference>
<accession>A0A8K0H097</accession>
<gene>
    <name evidence="2" type="ORF">FNV43_RR12988</name>
</gene>
<feature type="compositionally biased region" description="Basic and acidic residues" evidence="1">
    <location>
        <begin position="49"/>
        <end position="65"/>
    </location>
</feature>
<dbReference type="AlphaFoldDB" id="A0A8K0H097"/>
<feature type="region of interest" description="Disordered" evidence="1">
    <location>
        <begin position="49"/>
        <end position="68"/>
    </location>
</feature>
<reference evidence="2" key="1">
    <citation type="submission" date="2020-03" db="EMBL/GenBank/DDBJ databases">
        <title>A high-quality chromosome-level genome assembly of a woody plant with both climbing and erect habits, Rhamnella rubrinervis.</title>
        <authorList>
            <person name="Lu Z."/>
            <person name="Yang Y."/>
            <person name="Zhu X."/>
            <person name="Sun Y."/>
        </authorList>
    </citation>
    <scope>NUCLEOTIDE SEQUENCE</scope>
    <source>
        <strain evidence="2">BYM</strain>
        <tissue evidence="2">Leaf</tissue>
    </source>
</reference>
<dbReference type="Proteomes" id="UP000796880">
    <property type="component" value="Unassembled WGS sequence"/>
</dbReference>
<proteinExistence type="predicted"/>
<organism evidence="2 3">
    <name type="scientific">Rhamnella rubrinervis</name>
    <dbReference type="NCBI Taxonomy" id="2594499"/>
    <lineage>
        <taxon>Eukaryota</taxon>
        <taxon>Viridiplantae</taxon>
        <taxon>Streptophyta</taxon>
        <taxon>Embryophyta</taxon>
        <taxon>Tracheophyta</taxon>
        <taxon>Spermatophyta</taxon>
        <taxon>Magnoliopsida</taxon>
        <taxon>eudicotyledons</taxon>
        <taxon>Gunneridae</taxon>
        <taxon>Pentapetalae</taxon>
        <taxon>rosids</taxon>
        <taxon>fabids</taxon>
        <taxon>Rosales</taxon>
        <taxon>Rhamnaceae</taxon>
        <taxon>rhamnoid group</taxon>
        <taxon>Rhamneae</taxon>
        <taxon>Rhamnella</taxon>
    </lineage>
</organism>
<evidence type="ECO:0000313" key="2">
    <source>
        <dbReference type="EMBL" id="KAF3443306.1"/>
    </source>
</evidence>
<evidence type="ECO:0000256" key="1">
    <source>
        <dbReference type="SAM" id="MobiDB-lite"/>
    </source>
</evidence>
<sequence>MDISPQHRLLGIRGELHRGDKGFLEELPQKAKERHPEPIVKGVCRCNLEDSPARPGQPKEGHRVGDGNLMAKGVGFDMGLLRPNHDTKIGLPSEYKLL</sequence>
<keyword evidence="3" id="KW-1185">Reference proteome</keyword>
<protein>
    <submittedName>
        <fullName evidence="2">Uncharacterized protein</fullName>
    </submittedName>
</protein>
<evidence type="ECO:0000313" key="3">
    <source>
        <dbReference type="Proteomes" id="UP000796880"/>
    </source>
</evidence>